<comment type="subcellular location">
    <subcellularLocation>
        <location evidence="2">Membrane</location>
        <topology evidence="2">Multi-pass membrane protein</topology>
    </subcellularLocation>
</comment>
<evidence type="ECO:0000256" key="6">
    <source>
        <dbReference type="ARBA" id="ARBA00022801"/>
    </source>
</evidence>
<dbReference type="GO" id="GO:0004222">
    <property type="term" value="F:metalloendopeptidase activity"/>
    <property type="evidence" value="ECO:0007669"/>
    <property type="project" value="InterPro"/>
</dbReference>
<evidence type="ECO:0000256" key="2">
    <source>
        <dbReference type="ARBA" id="ARBA00004141"/>
    </source>
</evidence>
<dbReference type="SMART" id="SM00228">
    <property type="entry name" value="PDZ"/>
    <property type="match status" value="3"/>
</dbReference>
<dbReference type="SUPFAM" id="SSF50156">
    <property type="entry name" value="PDZ domain-like"/>
    <property type="match status" value="3"/>
</dbReference>
<dbReference type="PANTHER" id="PTHR42837">
    <property type="entry name" value="REGULATOR OF SIGMA-E PROTEASE RSEP"/>
    <property type="match status" value="1"/>
</dbReference>
<dbReference type="NCBIfam" id="TIGR00054">
    <property type="entry name" value="RIP metalloprotease RseP"/>
    <property type="match status" value="2"/>
</dbReference>
<keyword evidence="9 13" id="KW-0482">Metalloprotease</keyword>
<evidence type="ECO:0000256" key="4">
    <source>
        <dbReference type="ARBA" id="ARBA00022670"/>
    </source>
</evidence>
<evidence type="ECO:0000256" key="9">
    <source>
        <dbReference type="ARBA" id="ARBA00023049"/>
    </source>
</evidence>
<keyword evidence="8 11" id="KW-1133">Transmembrane helix</keyword>
<evidence type="ECO:0000313" key="13">
    <source>
        <dbReference type="EMBL" id="KYG68868.1"/>
    </source>
</evidence>
<keyword evidence="7" id="KW-0862">Zinc</keyword>
<sequence length="557" mass="60704">MNIFSYLQSGLSAIIPFVILLGILIFVHELGHFLVARWCGVRVEVFSLGFGKKLLKYKKGDTTYALSLIPLGGYVKMFGEQPGDNISEEDKKHSFTHKNVWQRIAVVIAGPLMNFFFAVLIFFAVALIGEDAKTPVVGDVAQNTPAYAAGFRSGDKIVSINEAQVNTWEDLQRALSLKENHNLHIDVVVQREGSGETAKIATDAKAEPNPNVLSSYEYVANVDGLSPYSAGTTIGVLQGSPLAALGVQTGDSITAINGQKVAYWRQLEDTLAKQNSKEALTLEVLGMREGDKEAKPITVTLAPTESIKTYSMASLGFESSELYLSKVMDNSPAKAAGLHAMDRLVSINNVTLKKWEDVINNIKSFDGKNPVALTVLRDGQNLNLNITPKMTTQMLPTGTEEKRYTIGIAPIANIAAPELMVVRSENLGQAFVRGVEKTWDVSVMTVMSFVRLFQAKISPKNIGGVISIGQAASETFKIGLTQFLQMMAIISVNLFILNLLPIPVLDGGHLVFYAIEVVKGAPLSMRKMELAQQVGLALLMSLMIFALFNDFTRILGL</sequence>
<dbReference type="CDD" id="cd23081">
    <property type="entry name" value="cpPDZ_EcRseP-like"/>
    <property type="match status" value="1"/>
</dbReference>
<evidence type="ECO:0000256" key="1">
    <source>
        <dbReference type="ARBA" id="ARBA00001947"/>
    </source>
</evidence>
<evidence type="ECO:0000259" key="12">
    <source>
        <dbReference type="PROSITE" id="PS50106"/>
    </source>
</evidence>
<comment type="similarity">
    <text evidence="3">Belongs to the peptidase M50B family.</text>
</comment>
<comment type="caution">
    <text evidence="13">The sequence shown here is derived from an EMBL/GenBank/DDBJ whole genome shotgun (WGS) entry which is preliminary data.</text>
</comment>
<dbReference type="AlphaFoldDB" id="A0A161PU06"/>
<gene>
    <name evidence="13" type="ORF">AZI87_06460</name>
</gene>
<evidence type="ECO:0000256" key="10">
    <source>
        <dbReference type="ARBA" id="ARBA00023136"/>
    </source>
</evidence>
<dbReference type="Proteomes" id="UP000075799">
    <property type="component" value="Unassembled WGS sequence"/>
</dbReference>
<dbReference type="RefSeq" id="WP_063205569.1">
    <property type="nucleotide sequence ID" value="NZ_LUKD01000001.1"/>
</dbReference>
<evidence type="ECO:0000256" key="3">
    <source>
        <dbReference type="ARBA" id="ARBA00007931"/>
    </source>
</evidence>
<feature type="transmembrane region" description="Helical" evidence="11">
    <location>
        <begin position="104"/>
        <end position="128"/>
    </location>
</feature>
<keyword evidence="6" id="KW-0378">Hydrolase</keyword>
<feature type="transmembrane region" description="Helical" evidence="11">
    <location>
        <begin position="6"/>
        <end position="27"/>
    </location>
</feature>
<feature type="transmembrane region" description="Helical" evidence="11">
    <location>
        <begin position="530"/>
        <end position="548"/>
    </location>
</feature>
<evidence type="ECO:0000256" key="8">
    <source>
        <dbReference type="ARBA" id="ARBA00022989"/>
    </source>
</evidence>
<keyword evidence="10 11" id="KW-0472">Membrane</keyword>
<feature type="transmembrane region" description="Helical" evidence="11">
    <location>
        <begin position="494"/>
        <end position="518"/>
    </location>
</feature>
<evidence type="ECO:0000256" key="11">
    <source>
        <dbReference type="SAM" id="Phobius"/>
    </source>
</evidence>
<dbReference type="InterPro" id="IPR036034">
    <property type="entry name" value="PDZ_sf"/>
</dbReference>
<dbReference type="PANTHER" id="PTHR42837:SF2">
    <property type="entry name" value="MEMBRANE METALLOPROTEASE ARASP2, CHLOROPLASTIC-RELATED"/>
    <property type="match status" value="1"/>
</dbReference>
<organism evidence="13 14">
    <name type="scientific">Bdellovibrio bacteriovorus</name>
    <dbReference type="NCBI Taxonomy" id="959"/>
    <lineage>
        <taxon>Bacteria</taxon>
        <taxon>Pseudomonadati</taxon>
        <taxon>Bdellovibrionota</taxon>
        <taxon>Bdellovibrionia</taxon>
        <taxon>Bdellovibrionales</taxon>
        <taxon>Pseudobdellovibrionaceae</taxon>
        <taxon>Bdellovibrio</taxon>
    </lineage>
</organism>
<evidence type="ECO:0000313" key="14">
    <source>
        <dbReference type="Proteomes" id="UP000075799"/>
    </source>
</evidence>
<evidence type="ECO:0000256" key="7">
    <source>
        <dbReference type="ARBA" id="ARBA00022833"/>
    </source>
</evidence>
<dbReference type="Gene3D" id="2.30.42.10">
    <property type="match status" value="3"/>
</dbReference>
<dbReference type="CDD" id="cd06163">
    <property type="entry name" value="S2P-M50_PDZ_RseP-like"/>
    <property type="match status" value="2"/>
</dbReference>
<name>A0A161PU06_BDEBC</name>
<comment type="cofactor">
    <cofactor evidence="1">
        <name>Zn(2+)</name>
        <dbReference type="ChEBI" id="CHEBI:29105"/>
    </cofactor>
</comment>
<dbReference type="InterPro" id="IPR004387">
    <property type="entry name" value="Pept_M50_Zn"/>
</dbReference>
<feature type="domain" description="PDZ" evidence="12">
    <location>
        <begin position="298"/>
        <end position="353"/>
    </location>
</feature>
<dbReference type="GO" id="GO:0016020">
    <property type="term" value="C:membrane"/>
    <property type="evidence" value="ECO:0007669"/>
    <property type="project" value="UniProtKB-SubCell"/>
</dbReference>
<dbReference type="InterPro" id="IPR041489">
    <property type="entry name" value="PDZ_6"/>
</dbReference>
<dbReference type="InterPro" id="IPR001478">
    <property type="entry name" value="PDZ"/>
</dbReference>
<keyword evidence="4 13" id="KW-0645">Protease</keyword>
<reference evidence="13 14" key="1">
    <citation type="submission" date="2016-03" db="EMBL/GenBank/DDBJ databases">
        <authorList>
            <person name="Ploux O."/>
        </authorList>
    </citation>
    <scope>NUCLEOTIDE SEQUENCE [LARGE SCALE GENOMIC DNA]</scope>
    <source>
        <strain evidence="13 14">EC13</strain>
    </source>
</reference>
<dbReference type="InterPro" id="IPR008915">
    <property type="entry name" value="Peptidase_M50"/>
</dbReference>
<dbReference type="Pfam" id="PF17820">
    <property type="entry name" value="PDZ_6"/>
    <property type="match status" value="1"/>
</dbReference>
<accession>A0A161PU06</accession>
<dbReference type="Pfam" id="PF02163">
    <property type="entry name" value="Peptidase_M50"/>
    <property type="match status" value="1"/>
</dbReference>
<keyword evidence="5 11" id="KW-0812">Transmembrane</keyword>
<dbReference type="EMBL" id="LUKD01000001">
    <property type="protein sequence ID" value="KYG68868.1"/>
    <property type="molecule type" value="Genomic_DNA"/>
</dbReference>
<proteinExistence type="inferred from homology"/>
<dbReference type="OrthoDB" id="5287739at2"/>
<evidence type="ECO:0000256" key="5">
    <source>
        <dbReference type="ARBA" id="ARBA00022692"/>
    </source>
</evidence>
<protein>
    <submittedName>
        <fullName evidence="13">RIP metalloprotease RseP</fullName>
    </submittedName>
</protein>
<dbReference type="GO" id="GO:0006508">
    <property type="term" value="P:proteolysis"/>
    <property type="evidence" value="ECO:0007669"/>
    <property type="project" value="UniProtKB-KW"/>
</dbReference>
<dbReference type="PROSITE" id="PS50106">
    <property type="entry name" value="PDZ"/>
    <property type="match status" value="1"/>
</dbReference>